<evidence type="ECO:0000256" key="4">
    <source>
        <dbReference type="ARBA" id="ARBA00023316"/>
    </source>
</evidence>
<dbReference type="InterPro" id="IPR003230">
    <property type="entry name" value="DltC"/>
</dbReference>
<reference evidence="7 8" key="1">
    <citation type="submission" date="2018-08" db="EMBL/GenBank/DDBJ databases">
        <title>A genome reference for cultivated species of the human gut microbiota.</title>
        <authorList>
            <person name="Zou Y."/>
            <person name="Xue W."/>
            <person name="Luo G."/>
        </authorList>
    </citation>
    <scope>NUCLEOTIDE SEQUENCE [LARGE SCALE GENOMIC DNA]</scope>
    <source>
        <strain evidence="7 8">AF37-2AT</strain>
    </source>
</reference>
<evidence type="ECO:0000313" key="8">
    <source>
        <dbReference type="Proteomes" id="UP000261080"/>
    </source>
</evidence>
<comment type="caution">
    <text evidence="7">The sequence shown here is derived from an EMBL/GenBank/DDBJ whole genome shotgun (WGS) entry which is preliminary data.</text>
</comment>
<comment type="subcellular location">
    <subcellularLocation>
        <location evidence="5">Cytoplasm</location>
    </subcellularLocation>
</comment>
<dbReference type="GO" id="GO:0005737">
    <property type="term" value="C:cytoplasm"/>
    <property type="evidence" value="ECO:0007669"/>
    <property type="project" value="UniProtKB-SubCell"/>
</dbReference>
<dbReference type="HAMAP" id="MF_00565">
    <property type="entry name" value="DltC"/>
    <property type="match status" value="1"/>
</dbReference>
<sequence>MREQIFDILEKICEDDIVRSNPDIDLFESDLMDSLGFAELLADIEDDLGILVAPSEVDRSTFNTPNRIVAYLETRSAS</sequence>
<evidence type="ECO:0000256" key="2">
    <source>
        <dbReference type="ARBA" id="ARBA00022490"/>
    </source>
</evidence>
<keyword evidence="4 5" id="KW-0961">Cell wall biogenesis/degradation</keyword>
<keyword evidence="8" id="KW-1185">Reference proteome</keyword>
<feature type="domain" description="Carrier" evidence="6">
    <location>
        <begin position="1"/>
        <end position="76"/>
    </location>
</feature>
<dbReference type="NCBIfam" id="NF003464">
    <property type="entry name" value="PRK05087.1"/>
    <property type="match status" value="1"/>
</dbReference>
<comment type="pathway">
    <text evidence="5">Cell wall biogenesis; lipoteichoic acid biosynthesis.</text>
</comment>
<feature type="modified residue" description="O-(pantetheine 4'-phosphoryl)serine" evidence="5">
    <location>
        <position position="34"/>
    </location>
</feature>
<gene>
    <name evidence="5 7" type="primary">dltC</name>
    <name evidence="7" type="ORF">DW016_13035</name>
</gene>
<dbReference type="Gene3D" id="1.10.1200.10">
    <property type="entry name" value="ACP-like"/>
    <property type="match status" value="1"/>
</dbReference>
<evidence type="ECO:0000259" key="6">
    <source>
        <dbReference type="PROSITE" id="PS50075"/>
    </source>
</evidence>
<comment type="function">
    <text evidence="5">Carrier protein involved in the D-alanylation of lipoteichoic acid (LTA). The loading of thioester-linked D-alanine onto DltC is catalyzed by D-alanine--D-alanyl carrier protein ligase DltA. The DltC-carried D-alanyl group is further transferred to cell membrane phosphatidylglycerol (PG) by forming an ester bond, probably catalyzed by DltD. D-alanylation of LTA plays an important role in modulating the properties of the cell wall in Gram-positive bacteria, influencing the net charge of the cell wall.</text>
</comment>
<dbReference type="GeneID" id="97194431"/>
<keyword evidence="3 5" id="KW-0597">Phosphoprotein</keyword>
<dbReference type="GO" id="GO:0036370">
    <property type="term" value="F:D-alanyl carrier activity"/>
    <property type="evidence" value="ECO:0007669"/>
    <property type="project" value="UniProtKB-UniRule"/>
</dbReference>
<name>A0A3E3JZJ6_9FIRM</name>
<dbReference type="InterPro" id="IPR036736">
    <property type="entry name" value="ACP-like_sf"/>
</dbReference>
<evidence type="ECO:0000256" key="5">
    <source>
        <dbReference type="HAMAP-Rule" id="MF_00565"/>
    </source>
</evidence>
<dbReference type="RefSeq" id="WP_024734024.1">
    <property type="nucleotide sequence ID" value="NZ_BAABYU010000001.1"/>
</dbReference>
<evidence type="ECO:0000313" key="7">
    <source>
        <dbReference type="EMBL" id="RGE85434.1"/>
    </source>
</evidence>
<protein>
    <recommendedName>
        <fullName evidence="5">D-alanyl carrier protein</fullName>
        <shortName evidence="5">DCP</shortName>
    </recommendedName>
    <alternativeName>
        <fullName evidence="5">D-alanine--poly(phosphoribitol) ligase subunit 2</fullName>
    </alternativeName>
</protein>
<dbReference type="Pfam" id="PF00550">
    <property type="entry name" value="PP-binding"/>
    <property type="match status" value="1"/>
</dbReference>
<proteinExistence type="inferred from homology"/>
<comment type="PTM">
    <text evidence="5">4'-phosphopantetheine is transferred from CoA to a specific serine of apo-DCP.</text>
</comment>
<dbReference type="UniPathway" id="UPA00556"/>
<dbReference type="Proteomes" id="UP000261080">
    <property type="component" value="Unassembled WGS sequence"/>
</dbReference>
<dbReference type="GO" id="GO:0071555">
    <property type="term" value="P:cell wall organization"/>
    <property type="evidence" value="ECO:0007669"/>
    <property type="project" value="UniProtKB-KW"/>
</dbReference>
<dbReference type="GO" id="GO:0070395">
    <property type="term" value="P:lipoteichoic acid biosynthetic process"/>
    <property type="evidence" value="ECO:0007669"/>
    <property type="project" value="UniProtKB-UniRule"/>
</dbReference>
<dbReference type="AlphaFoldDB" id="A0A3E3JZJ6"/>
<dbReference type="EMBL" id="QVLX01000008">
    <property type="protein sequence ID" value="RGE85434.1"/>
    <property type="molecule type" value="Genomic_DNA"/>
</dbReference>
<dbReference type="InterPro" id="IPR009081">
    <property type="entry name" value="PP-bd_ACP"/>
</dbReference>
<dbReference type="GO" id="GO:0016874">
    <property type="term" value="F:ligase activity"/>
    <property type="evidence" value="ECO:0007669"/>
    <property type="project" value="UniProtKB-KW"/>
</dbReference>
<keyword evidence="7" id="KW-0436">Ligase</keyword>
<comment type="similarity">
    <text evidence="5">Belongs to the DltC family.</text>
</comment>
<accession>A0A3E3JZJ6</accession>
<organism evidence="7 8">
    <name type="scientific">Sellimonas intestinalis</name>
    <dbReference type="NCBI Taxonomy" id="1653434"/>
    <lineage>
        <taxon>Bacteria</taxon>
        <taxon>Bacillati</taxon>
        <taxon>Bacillota</taxon>
        <taxon>Clostridia</taxon>
        <taxon>Lachnospirales</taxon>
        <taxon>Lachnospiraceae</taxon>
        <taxon>Sellimonas</taxon>
    </lineage>
</organism>
<evidence type="ECO:0000256" key="3">
    <source>
        <dbReference type="ARBA" id="ARBA00022553"/>
    </source>
</evidence>
<dbReference type="SUPFAM" id="SSF47336">
    <property type="entry name" value="ACP-like"/>
    <property type="match status" value="1"/>
</dbReference>
<keyword evidence="1 5" id="KW-0596">Phosphopantetheine</keyword>
<evidence type="ECO:0000256" key="1">
    <source>
        <dbReference type="ARBA" id="ARBA00022450"/>
    </source>
</evidence>
<dbReference type="OrthoDB" id="6462171at2"/>
<dbReference type="NCBIfam" id="TIGR01688">
    <property type="entry name" value="dltC"/>
    <property type="match status" value="1"/>
</dbReference>
<dbReference type="PROSITE" id="PS50075">
    <property type="entry name" value="CARRIER"/>
    <property type="match status" value="1"/>
</dbReference>
<keyword evidence="2 5" id="KW-0963">Cytoplasm</keyword>